<proteinExistence type="predicted"/>
<evidence type="ECO:0000313" key="3">
    <source>
        <dbReference type="Proteomes" id="UP000518605"/>
    </source>
</evidence>
<feature type="transmembrane region" description="Helical" evidence="1">
    <location>
        <begin position="31"/>
        <end position="48"/>
    </location>
</feature>
<gene>
    <name evidence="2" type="ORF">FHS16_002257</name>
</gene>
<organism evidence="2 3">
    <name type="scientific">Paenibacillus endophyticus</name>
    <dbReference type="NCBI Taxonomy" id="1294268"/>
    <lineage>
        <taxon>Bacteria</taxon>
        <taxon>Bacillati</taxon>
        <taxon>Bacillota</taxon>
        <taxon>Bacilli</taxon>
        <taxon>Bacillales</taxon>
        <taxon>Paenibacillaceae</taxon>
        <taxon>Paenibacillus</taxon>
    </lineage>
</organism>
<accession>A0A7W5C6Y6</accession>
<feature type="transmembrane region" description="Helical" evidence="1">
    <location>
        <begin position="7"/>
        <end position="25"/>
    </location>
</feature>
<keyword evidence="1" id="KW-0812">Transmembrane</keyword>
<keyword evidence="1" id="KW-0472">Membrane</keyword>
<dbReference type="RefSeq" id="WP_183561888.1">
    <property type="nucleotide sequence ID" value="NZ_CBCSLB010000003.1"/>
</dbReference>
<dbReference type="AlphaFoldDB" id="A0A7W5C6Y6"/>
<protein>
    <submittedName>
        <fullName evidence="2">Uncharacterized protein</fullName>
    </submittedName>
</protein>
<sequence length="91" mass="10851">MNEKVKTTFWLIAYTFTAGLLITLFTVIEDFYRYLFSLLALYIGIRFFRRFETLGYRITFFVLSIVFFLIFAVFYSMFIYIKDNPDALTGA</sequence>
<dbReference type="EMBL" id="JACHXW010000005">
    <property type="protein sequence ID" value="MBB3152211.1"/>
    <property type="molecule type" value="Genomic_DNA"/>
</dbReference>
<keyword evidence="3" id="KW-1185">Reference proteome</keyword>
<feature type="transmembrane region" description="Helical" evidence="1">
    <location>
        <begin position="60"/>
        <end position="81"/>
    </location>
</feature>
<comment type="caution">
    <text evidence="2">The sequence shown here is derived from an EMBL/GenBank/DDBJ whole genome shotgun (WGS) entry which is preliminary data.</text>
</comment>
<reference evidence="2 3" key="1">
    <citation type="submission" date="2020-08" db="EMBL/GenBank/DDBJ databases">
        <title>Genomic Encyclopedia of Type Strains, Phase III (KMG-III): the genomes of soil and plant-associated and newly described type strains.</title>
        <authorList>
            <person name="Whitman W."/>
        </authorList>
    </citation>
    <scope>NUCLEOTIDE SEQUENCE [LARGE SCALE GENOMIC DNA]</scope>
    <source>
        <strain evidence="2 3">CECT 8234</strain>
    </source>
</reference>
<name>A0A7W5C6Y6_9BACL</name>
<evidence type="ECO:0000256" key="1">
    <source>
        <dbReference type="SAM" id="Phobius"/>
    </source>
</evidence>
<keyword evidence="1" id="KW-1133">Transmembrane helix</keyword>
<dbReference type="Proteomes" id="UP000518605">
    <property type="component" value="Unassembled WGS sequence"/>
</dbReference>
<evidence type="ECO:0000313" key="2">
    <source>
        <dbReference type="EMBL" id="MBB3152211.1"/>
    </source>
</evidence>